<evidence type="ECO:0000256" key="10">
    <source>
        <dbReference type="ARBA" id="ARBA00023316"/>
    </source>
</evidence>
<evidence type="ECO:0000256" key="11">
    <source>
        <dbReference type="HAMAP-Rule" id="MF_00766"/>
    </source>
</evidence>
<dbReference type="Pfam" id="PF00912">
    <property type="entry name" value="Transgly"/>
    <property type="match status" value="1"/>
</dbReference>
<dbReference type="InterPro" id="IPR011812">
    <property type="entry name" value="Pep_trsgly"/>
</dbReference>
<keyword evidence="10 11" id="KW-0961">Cell wall biogenesis/degradation</keyword>
<dbReference type="SUPFAM" id="SSF53955">
    <property type="entry name" value="Lysozyme-like"/>
    <property type="match status" value="1"/>
</dbReference>
<keyword evidence="5 11" id="KW-0812">Transmembrane</keyword>
<comment type="pathway">
    <text evidence="11">Cell wall biogenesis; peptidoglycan biosynthesis.</text>
</comment>
<evidence type="ECO:0000256" key="7">
    <source>
        <dbReference type="ARBA" id="ARBA00022984"/>
    </source>
</evidence>
<dbReference type="HAMAP" id="MF_00766">
    <property type="entry name" value="PGT_MtgA"/>
    <property type="match status" value="1"/>
</dbReference>
<comment type="catalytic activity">
    <reaction evidence="11">
        <text>[GlcNAc-(1-&gt;4)-Mur2Ac(oyl-L-Ala-gamma-D-Glu-L-Lys-D-Ala-D-Ala)](n)-di-trans,octa-cis-undecaprenyl diphosphate + beta-D-GlcNAc-(1-&gt;4)-Mur2Ac(oyl-L-Ala-gamma-D-Glu-L-Lys-D-Ala-D-Ala)-di-trans,octa-cis-undecaprenyl diphosphate = [GlcNAc-(1-&gt;4)-Mur2Ac(oyl-L-Ala-gamma-D-Glu-L-Lys-D-Ala-D-Ala)](n+1)-di-trans,octa-cis-undecaprenyl diphosphate + di-trans,octa-cis-undecaprenyl diphosphate + H(+)</text>
        <dbReference type="Rhea" id="RHEA:23708"/>
        <dbReference type="Rhea" id="RHEA-COMP:9602"/>
        <dbReference type="Rhea" id="RHEA-COMP:9603"/>
        <dbReference type="ChEBI" id="CHEBI:15378"/>
        <dbReference type="ChEBI" id="CHEBI:58405"/>
        <dbReference type="ChEBI" id="CHEBI:60033"/>
        <dbReference type="ChEBI" id="CHEBI:78435"/>
        <dbReference type="EC" id="2.4.99.28"/>
    </reaction>
</comment>
<dbReference type="RefSeq" id="WP_256609041.1">
    <property type="nucleotide sequence ID" value="NZ_JANIBM010000001.1"/>
</dbReference>
<comment type="subcellular location">
    <subcellularLocation>
        <location evidence="11">Cell inner membrane</location>
        <topology evidence="11">Single-pass membrane protein</topology>
    </subcellularLocation>
</comment>
<evidence type="ECO:0000256" key="9">
    <source>
        <dbReference type="ARBA" id="ARBA00023136"/>
    </source>
</evidence>
<keyword evidence="15" id="KW-1185">Reference proteome</keyword>
<evidence type="ECO:0000256" key="8">
    <source>
        <dbReference type="ARBA" id="ARBA00022989"/>
    </source>
</evidence>
<keyword evidence="3 11" id="KW-0328">Glycosyltransferase</keyword>
<evidence type="ECO:0000259" key="13">
    <source>
        <dbReference type="Pfam" id="PF00912"/>
    </source>
</evidence>
<dbReference type="EC" id="2.4.99.28" evidence="11"/>
<keyword evidence="2 11" id="KW-0997">Cell inner membrane</keyword>
<sequence length="247" mass="27790">MKHFRHPARYRLPPTRRSKSAPHWSGRVKRLAAYAAVFFLVSSLLLVAALRVLPAPTSAFMLHQHIDDLAAGRAYRPINQHWVGRERISAHAFHAVVASEDQLFFQHNGFDVDAIGKAFNQYLRGGKLRGASTISQQVAKNLFLSPAKHFVRKGLEIWFTVLIEALWDKQRILEVYLNIAEFGDHLFGIEAASRHYFGIPARQLSAAQAALLAATLPNPILLKADQPSAYVLKRQSWILGQMRALPD</sequence>
<dbReference type="PANTHER" id="PTHR30400:SF0">
    <property type="entry name" value="BIOSYNTHETIC PEPTIDOGLYCAN TRANSGLYCOSYLASE"/>
    <property type="match status" value="1"/>
</dbReference>
<dbReference type="GO" id="GO:0016757">
    <property type="term" value="F:glycosyltransferase activity"/>
    <property type="evidence" value="ECO:0007669"/>
    <property type="project" value="UniProtKB-KW"/>
</dbReference>
<evidence type="ECO:0000256" key="12">
    <source>
        <dbReference type="SAM" id="MobiDB-lite"/>
    </source>
</evidence>
<keyword evidence="4 11" id="KW-0808">Transferase</keyword>
<dbReference type="PANTHER" id="PTHR30400">
    <property type="entry name" value="MONOFUNCTIONAL BIOSYNTHETIC PEPTIDOGLYCAN TRANSGLYCOSYLASE"/>
    <property type="match status" value="1"/>
</dbReference>
<keyword evidence="8 11" id="KW-1133">Transmembrane helix</keyword>
<evidence type="ECO:0000256" key="6">
    <source>
        <dbReference type="ARBA" id="ARBA00022960"/>
    </source>
</evidence>
<dbReference type="InterPro" id="IPR036950">
    <property type="entry name" value="PBP_transglycosylase"/>
</dbReference>
<keyword evidence="6 11" id="KW-0133">Cell shape</keyword>
<organism evidence="14 15">
    <name type="scientific">Methylomonas aurea</name>
    <dbReference type="NCBI Taxonomy" id="2952224"/>
    <lineage>
        <taxon>Bacteria</taxon>
        <taxon>Pseudomonadati</taxon>
        <taxon>Pseudomonadota</taxon>
        <taxon>Gammaproteobacteria</taxon>
        <taxon>Methylococcales</taxon>
        <taxon>Methylococcaceae</taxon>
        <taxon>Methylomonas</taxon>
    </lineage>
</organism>
<keyword evidence="9 11" id="KW-0472">Membrane</keyword>
<evidence type="ECO:0000256" key="4">
    <source>
        <dbReference type="ARBA" id="ARBA00022679"/>
    </source>
</evidence>
<comment type="similarity">
    <text evidence="11">Belongs to the glycosyltransferase 51 family.</text>
</comment>
<dbReference type="NCBIfam" id="TIGR02070">
    <property type="entry name" value="mono_pep_trsgly"/>
    <property type="match status" value="1"/>
</dbReference>
<reference evidence="14 15" key="1">
    <citation type="submission" date="2022-07" db="EMBL/GenBank/DDBJ databases">
        <title>Methylomonas rivi sp. nov., Methylomonas rosea sp. nov., Methylomonas aureus sp. nov. and Methylomonas subterranea sp. nov., four novel methanotrophs isolated from a freshwater creek and the deep terrestrial subsurface.</title>
        <authorList>
            <person name="Abin C."/>
            <person name="Sankaranarayanan K."/>
            <person name="Garner C."/>
            <person name="Sindelar R."/>
            <person name="Kotary K."/>
            <person name="Garner R."/>
            <person name="Barclay S."/>
            <person name="Lawson P."/>
            <person name="Krumholz L."/>
        </authorList>
    </citation>
    <scope>NUCLEOTIDE SEQUENCE [LARGE SCALE GENOMIC DNA]</scope>
    <source>
        <strain evidence="14 15">SURF-1</strain>
    </source>
</reference>
<dbReference type="Proteomes" id="UP001524569">
    <property type="component" value="Unassembled WGS sequence"/>
</dbReference>
<evidence type="ECO:0000256" key="1">
    <source>
        <dbReference type="ARBA" id="ARBA00022475"/>
    </source>
</evidence>
<evidence type="ECO:0000256" key="3">
    <source>
        <dbReference type="ARBA" id="ARBA00022676"/>
    </source>
</evidence>
<feature type="region of interest" description="Disordered" evidence="12">
    <location>
        <begin position="1"/>
        <end position="22"/>
    </location>
</feature>
<proteinExistence type="inferred from homology"/>
<evidence type="ECO:0000256" key="5">
    <source>
        <dbReference type="ARBA" id="ARBA00022692"/>
    </source>
</evidence>
<name>A0ABT1UD61_9GAMM</name>
<protein>
    <recommendedName>
        <fullName evidence="11">Biosynthetic peptidoglycan transglycosylase</fullName>
        <ecNumber evidence="11">2.4.99.28</ecNumber>
    </recommendedName>
    <alternativeName>
        <fullName evidence="11">Glycan polymerase</fullName>
    </alternativeName>
    <alternativeName>
        <fullName evidence="11">Peptidoglycan glycosyltransferase MtgA</fullName>
        <shortName evidence="11">PGT</shortName>
    </alternativeName>
</protein>
<comment type="caution">
    <text evidence="14">The sequence shown here is derived from an EMBL/GenBank/DDBJ whole genome shotgun (WGS) entry which is preliminary data.</text>
</comment>
<dbReference type="Gene3D" id="1.10.3810.10">
    <property type="entry name" value="Biosynthetic peptidoglycan transglycosylase-like"/>
    <property type="match status" value="1"/>
</dbReference>
<keyword evidence="1 11" id="KW-1003">Cell membrane</keyword>
<dbReference type="InterPro" id="IPR023346">
    <property type="entry name" value="Lysozyme-like_dom_sf"/>
</dbReference>
<evidence type="ECO:0000313" key="14">
    <source>
        <dbReference type="EMBL" id="MCQ8179660.1"/>
    </source>
</evidence>
<dbReference type="EMBL" id="JANIBM010000001">
    <property type="protein sequence ID" value="MCQ8179660.1"/>
    <property type="molecule type" value="Genomic_DNA"/>
</dbReference>
<comment type="function">
    <text evidence="11">Peptidoglycan polymerase that catalyzes glycan chain elongation from lipid-linked precursors.</text>
</comment>
<dbReference type="InterPro" id="IPR001264">
    <property type="entry name" value="Glyco_trans_51"/>
</dbReference>
<evidence type="ECO:0000313" key="15">
    <source>
        <dbReference type="Proteomes" id="UP001524569"/>
    </source>
</evidence>
<keyword evidence="7 11" id="KW-0573">Peptidoglycan synthesis</keyword>
<gene>
    <name evidence="11 14" type="primary">mtgA</name>
    <name evidence="14" type="ORF">NP603_00940</name>
</gene>
<accession>A0ABT1UD61</accession>
<evidence type="ECO:0000256" key="2">
    <source>
        <dbReference type="ARBA" id="ARBA00022519"/>
    </source>
</evidence>
<feature type="domain" description="Glycosyl transferase family 51" evidence="13">
    <location>
        <begin position="77"/>
        <end position="242"/>
    </location>
</feature>